<evidence type="ECO:0000313" key="3">
    <source>
        <dbReference type="Proteomes" id="UP000649617"/>
    </source>
</evidence>
<dbReference type="AlphaFoldDB" id="A0A812XX54"/>
<dbReference type="Gene3D" id="3.40.50.1000">
    <property type="entry name" value="HAD superfamily/HAD-like"/>
    <property type="match status" value="1"/>
</dbReference>
<comment type="caution">
    <text evidence="2">The sequence shown here is derived from an EMBL/GenBank/DDBJ whole genome shotgun (WGS) entry which is preliminary data.</text>
</comment>
<sequence length="176" mass="19559">LVTPLIDGMNLVAKEFIAAKDRSIDKVVPGTVVLSELAGAAQELFDAIVVNPYDDDAVADAIAIGLELTRGNRLGEDQRWEVTERMRQAIIENDSAAWGRSMLAELENPSKGTRIARPERLAMQYLQDHFAAKFFESREGLKALFLDYDGTLREFEARPEDAVPTEQTLQTLHSLA</sequence>
<dbReference type="OrthoDB" id="411629at2759"/>
<name>A0A812XX54_SYMPI</name>
<dbReference type="EMBL" id="CAJNIZ010046445">
    <property type="protein sequence ID" value="CAE7748765.1"/>
    <property type="molecule type" value="Genomic_DNA"/>
</dbReference>
<evidence type="ECO:0000256" key="1">
    <source>
        <dbReference type="ARBA" id="ARBA00005409"/>
    </source>
</evidence>
<dbReference type="InterPro" id="IPR001830">
    <property type="entry name" value="Glyco_trans_20"/>
</dbReference>
<proteinExistence type="inferred from homology"/>
<organism evidence="2 3">
    <name type="scientific">Symbiodinium pilosum</name>
    <name type="common">Dinoflagellate</name>
    <dbReference type="NCBI Taxonomy" id="2952"/>
    <lineage>
        <taxon>Eukaryota</taxon>
        <taxon>Sar</taxon>
        <taxon>Alveolata</taxon>
        <taxon>Dinophyceae</taxon>
        <taxon>Suessiales</taxon>
        <taxon>Symbiodiniaceae</taxon>
        <taxon>Symbiodinium</taxon>
    </lineage>
</organism>
<dbReference type="Proteomes" id="UP000649617">
    <property type="component" value="Unassembled WGS sequence"/>
</dbReference>
<dbReference type="PANTHER" id="PTHR10788">
    <property type="entry name" value="TREHALOSE-6-PHOSPHATE SYNTHASE"/>
    <property type="match status" value="1"/>
</dbReference>
<evidence type="ECO:0000313" key="2">
    <source>
        <dbReference type="EMBL" id="CAE7748765.1"/>
    </source>
</evidence>
<feature type="non-terminal residue" evidence="2">
    <location>
        <position position="1"/>
    </location>
</feature>
<protein>
    <submittedName>
        <fullName evidence="2">Tpsp protein</fullName>
    </submittedName>
</protein>
<dbReference type="PANTHER" id="PTHR10788:SF106">
    <property type="entry name" value="BCDNA.GH08860"/>
    <property type="match status" value="1"/>
</dbReference>
<reference evidence="2" key="1">
    <citation type="submission" date="2021-02" db="EMBL/GenBank/DDBJ databases">
        <authorList>
            <person name="Dougan E. K."/>
            <person name="Rhodes N."/>
            <person name="Thang M."/>
            <person name="Chan C."/>
        </authorList>
    </citation>
    <scope>NUCLEOTIDE SEQUENCE</scope>
</reference>
<keyword evidence="3" id="KW-1185">Reference proteome</keyword>
<comment type="similarity">
    <text evidence="1">In the N-terminal section; belongs to the glycosyltransferase 20 family.</text>
</comment>
<feature type="non-terminal residue" evidence="2">
    <location>
        <position position="176"/>
    </location>
</feature>
<dbReference type="GO" id="GO:0005829">
    <property type="term" value="C:cytosol"/>
    <property type="evidence" value="ECO:0007669"/>
    <property type="project" value="TreeGrafter"/>
</dbReference>
<dbReference type="Gene3D" id="3.40.50.2000">
    <property type="entry name" value="Glycogen Phosphorylase B"/>
    <property type="match status" value="1"/>
</dbReference>
<dbReference type="InterPro" id="IPR023214">
    <property type="entry name" value="HAD_sf"/>
</dbReference>
<dbReference type="GO" id="GO:0004805">
    <property type="term" value="F:trehalose-phosphatase activity"/>
    <property type="evidence" value="ECO:0007669"/>
    <property type="project" value="TreeGrafter"/>
</dbReference>
<dbReference type="GO" id="GO:0003825">
    <property type="term" value="F:alpha,alpha-trehalose-phosphate synthase (UDP-forming) activity"/>
    <property type="evidence" value="ECO:0007669"/>
    <property type="project" value="TreeGrafter"/>
</dbReference>
<accession>A0A812XX54</accession>
<gene>
    <name evidence="2" type="primary">tpsp</name>
    <name evidence="2" type="ORF">SPIL2461_LOCUS21652</name>
</gene>
<dbReference type="SUPFAM" id="SSF53756">
    <property type="entry name" value="UDP-Glycosyltransferase/glycogen phosphorylase"/>
    <property type="match status" value="1"/>
</dbReference>
<dbReference type="Pfam" id="PF00982">
    <property type="entry name" value="Glyco_transf_20"/>
    <property type="match status" value="1"/>
</dbReference>
<dbReference type="GO" id="GO:0005992">
    <property type="term" value="P:trehalose biosynthetic process"/>
    <property type="evidence" value="ECO:0007669"/>
    <property type="project" value="InterPro"/>
</dbReference>